<comment type="subcellular location">
    <subcellularLocation>
        <location evidence="5">Cytoplasm</location>
    </subcellularLocation>
</comment>
<dbReference type="Gene3D" id="3.40.140.10">
    <property type="entry name" value="Cytidine Deaminase, domain 2"/>
    <property type="match status" value="1"/>
</dbReference>
<dbReference type="EMBL" id="JAKNCT010000005">
    <property type="protein sequence ID" value="MCG5030893.1"/>
    <property type="molecule type" value="Genomic_DNA"/>
</dbReference>
<feature type="active site" description="Cysteine persulfide intermediate" evidence="5">
    <location>
        <position position="140"/>
    </location>
</feature>
<feature type="domain" description="RecA family profile 2" evidence="6">
    <location>
        <begin position="15"/>
        <end position="94"/>
    </location>
</feature>
<dbReference type="Proteomes" id="UP001297600">
    <property type="component" value="Unassembled WGS sequence"/>
</dbReference>
<dbReference type="RefSeq" id="WP_237978544.1">
    <property type="nucleotide sequence ID" value="NZ_JAKNCT010000005.1"/>
</dbReference>
<proteinExistence type="inferred from homology"/>
<evidence type="ECO:0000259" key="6">
    <source>
        <dbReference type="PROSITE" id="PS50163"/>
    </source>
</evidence>
<keyword evidence="2" id="KW-0547">Nucleotide-binding</keyword>
<evidence type="ECO:0000256" key="1">
    <source>
        <dbReference type="ARBA" id="ARBA00022490"/>
    </source>
</evidence>
<comment type="function">
    <text evidence="5">Required for formate dehydrogenase (FDH) activity. Acts as a sulfur carrier protein that transfers sulfur from IscS to the molybdenum cofactor prior to its insertion into FDH.</text>
</comment>
<comment type="similarity">
    <text evidence="5">Belongs to the FdhD family.</text>
</comment>
<sequence length="295" mass="31329">MNVWENEAMEVCAAAAGFGAGTLSDAPEGGPEVKLMGARTVGMRRMNAPADETDWVAEEAPVALVYNGISHAVMMAVPKDLEAFGLGFSLSEGIIPDASCLYDIEARQACGGYEVSMRISSECFWKLKDHRRSMAGRTGCGICGIESLRGVTHAAGPVGREETFSMRHYEGALRYLKKVEQLGSLTGCTHAAVWISPDGSLAGGAEDVGRHVALDKLLGMRVQKGWRHGALLISSRASFEMVQKAALCGVEILLAVSAPTGLAIDLARKAGMTLAGFCRRGSANVYSHPERLIGL</sequence>
<evidence type="ECO:0000313" key="8">
    <source>
        <dbReference type="Proteomes" id="UP001297600"/>
    </source>
</evidence>
<evidence type="ECO:0000256" key="2">
    <source>
        <dbReference type="ARBA" id="ARBA00022741"/>
    </source>
</evidence>
<evidence type="ECO:0000256" key="5">
    <source>
        <dbReference type="HAMAP-Rule" id="MF_00187"/>
    </source>
</evidence>
<reference evidence="7 8" key="1">
    <citation type="submission" date="2022-02" db="EMBL/GenBank/DDBJ databases">
        <title>Mesosutterella porci, a novel member of the family Sutterellaceae from pig feces.</title>
        <authorList>
            <person name="Wylensek D."/>
            <person name="Clavel T."/>
        </authorList>
    </citation>
    <scope>NUCLEOTIDE SEQUENCE [LARGE SCALE GENOMIC DNA]</scope>
    <source>
        <strain evidence="8">oilRF-744-wt-GAM-9</strain>
    </source>
</reference>
<organism evidence="7 8">
    <name type="scientific">Mesosutterella porci</name>
    <dbReference type="NCBI Taxonomy" id="2915351"/>
    <lineage>
        <taxon>Bacteria</taxon>
        <taxon>Pseudomonadati</taxon>
        <taxon>Pseudomonadota</taxon>
        <taxon>Betaproteobacteria</taxon>
        <taxon>Burkholderiales</taxon>
        <taxon>Sutterellaceae</taxon>
        <taxon>Mesosutterella</taxon>
    </lineage>
</organism>
<dbReference type="PIRSF" id="PIRSF015626">
    <property type="entry name" value="FdhD"/>
    <property type="match status" value="1"/>
</dbReference>
<evidence type="ECO:0000313" key="7">
    <source>
        <dbReference type="EMBL" id="MCG5030893.1"/>
    </source>
</evidence>
<name>A0ABS9MSB9_9BURK</name>
<dbReference type="SUPFAM" id="SSF53927">
    <property type="entry name" value="Cytidine deaminase-like"/>
    <property type="match status" value="1"/>
</dbReference>
<dbReference type="PANTHER" id="PTHR30592:SF1">
    <property type="entry name" value="SULFUR CARRIER PROTEIN FDHD"/>
    <property type="match status" value="1"/>
</dbReference>
<evidence type="ECO:0000256" key="3">
    <source>
        <dbReference type="ARBA" id="ARBA00022840"/>
    </source>
</evidence>
<dbReference type="PANTHER" id="PTHR30592">
    <property type="entry name" value="FORMATE DEHYDROGENASE"/>
    <property type="match status" value="1"/>
</dbReference>
<keyword evidence="3" id="KW-0067">ATP-binding</keyword>
<dbReference type="Pfam" id="PF02634">
    <property type="entry name" value="FdhD-NarQ"/>
    <property type="match status" value="1"/>
</dbReference>
<keyword evidence="4 5" id="KW-0501">Molybdenum cofactor biosynthesis</keyword>
<protein>
    <recommendedName>
        <fullName evidence="5">Sulfur carrier protein FdhD</fullName>
    </recommendedName>
</protein>
<keyword evidence="1 5" id="KW-0963">Cytoplasm</keyword>
<comment type="caution">
    <text evidence="7">The sequence shown here is derived from an EMBL/GenBank/DDBJ whole genome shotgun (WGS) entry which is preliminary data.</text>
</comment>
<accession>A0ABS9MSB9</accession>
<gene>
    <name evidence="5 7" type="primary">fdhD</name>
    <name evidence="7" type="ORF">MAF45_05470</name>
</gene>
<dbReference type="HAMAP" id="MF_00187">
    <property type="entry name" value="FdhD"/>
    <property type="match status" value="1"/>
</dbReference>
<dbReference type="PROSITE" id="PS50163">
    <property type="entry name" value="RECA_3"/>
    <property type="match status" value="1"/>
</dbReference>
<dbReference type="Gene3D" id="3.10.20.10">
    <property type="match status" value="1"/>
</dbReference>
<comment type="caution">
    <text evidence="5">Lacks conserved residue(s) required for the propagation of feature annotation.</text>
</comment>
<keyword evidence="8" id="KW-1185">Reference proteome</keyword>
<dbReference type="NCBIfam" id="TIGR00129">
    <property type="entry name" value="fdhD_narQ"/>
    <property type="match status" value="1"/>
</dbReference>
<evidence type="ECO:0000256" key="4">
    <source>
        <dbReference type="ARBA" id="ARBA00023150"/>
    </source>
</evidence>
<dbReference type="InterPro" id="IPR020587">
    <property type="entry name" value="RecA_monomer-monomer_interface"/>
</dbReference>
<dbReference type="InterPro" id="IPR003786">
    <property type="entry name" value="FdhD"/>
</dbReference>
<dbReference type="InterPro" id="IPR016193">
    <property type="entry name" value="Cytidine_deaminase-like"/>
</dbReference>